<dbReference type="Pfam" id="PF01435">
    <property type="entry name" value="Peptidase_M48"/>
    <property type="match status" value="1"/>
</dbReference>
<dbReference type="EC" id="3.4.24.-" evidence="13"/>
<keyword evidence="4" id="KW-0479">Metal-binding</keyword>
<feature type="transmembrane region" description="Helical" evidence="11">
    <location>
        <begin position="33"/>
        <end position="55"/>
    </location>
</feature>
<evidence type="ECO:0000313" key="14">
    <source>
        <dbReference type="Proteomes" id="UP001589788"/>
    </source>
</evidence>
<evidence type="ECO:0000256" key="11">
    <source>
        <dbReference type="SAM" id="Phobius"/>
    </source>
</evidence>
<dbReference type="InterPro" id="IPR050083">
    <property type="entry name" value="HtpX_protease"/>
</dbReference>
<keyword evidence="3 11" id="KW-0812">Transmembrane</keyword>
<feature type="transmembrane region" description="Helical" evidence="11">
    <location>
        <begin position="61"/>
        <end position="78"/>
    </location>
</feature>
<dbReference type="PANTHER" id="PTHR43221">
    <property type="entry name" value="PROTEASE HTPX"/>
    <property type="match status" value="1"/>
</dbReference>
<comment type="cofactor">
    <cofactor evidence="10">
        <name>Zn(2+)</name>
        <dbReference type="ChEBI" id="CHEBI:29105"/>
    </cofactor>
    <text evidence="10">Binds 1 zinc ion per subunit.</text>
</comment>
<dbReference type="RefSeq" id="WP_248107364.1">
    <property type="nucleotide sequence ID" value="NZ_JAKHEX010000009.1"/>
</dbReference>
<dbReference type="GO" id="GO:0016787">
    <property type="term" value="F:hydrolase activity"/>
    <property type="evidence" value="ECO:0007669"/>
    <property type="project" value="UniProtKB-KW"/>
</dbReference>
<feature type="domain" description="Peptidase M48" evidence="12">
    <location>
        <begin position="126"/>
        <end position="192"/>
    </location>
</feature>
<comment type="caution">
    <text evidence="13">The sequence shown here is derived from an EMBL/GenBank/DDBJ whole genome shotgun (WGS) entry which is preliminary data.</text>
</comment>
<keyword evidence="1" id="KW-1003">Cell membrane</keyword>
<comment type="similarity">
    <text evidence="10">Belongs to the peptidase M48 family.</text>
</comment>
<evidence type="ECO:0000256" key="5">
    <source>
        <dbReference type="ARBA" id="ARBA00022801"/>
    </source>
</evidence>
<dbReference type="Gene3D" id="3.30.2010.10">
    <property type="entry name" value="Metalloproteases ('zincins'), catalytic domain"/>
    <property type="match status" value="1"/>
</dbReference>
<keyword evidence="7 11" id="KW-1133">Transmembrane helix</keyword>
<protein>
    <submittedName>
        <fullName evidence="13">M48 family metallopeptidase</fullName>
        <ecNumber evidence="13">3.4.24.-</ecNumber>
    </submittedName>
</protein>
<evidence type="ECO:0000256" key="1">
    <source>
        <dbReference type="ARBA" id="ARBA00022475"/>
    </source>
</evidence>
<evidence type="ECO:0000256" key="7">
    <source>
        <dbReference type="ARBA" id="ARBA00022989"/>
    </source>
</evidence>
<evidence type="ECO:0000256" key="10">
    <source>
        <dbReference type="RuleBase" id="RU003983"/>
    </source>
</evidence>
<evidence type="ECO:0000256" key="4">
    <source>
        <dbReference type="ARBA" id="ARBA00022723"/>
    </source>
</evidence>
<proteinExistence type="inferred from homology"/>
<dbReference type="InterPro" id="IPR001915">
    <property type="entry name" value="Peptidase_M48"/>
</dbReference>
<gene>
    <name evidence="13" type="ORF">ACFFRE_07385</name>
</gene>
<evidence type="ECO:0000256" key="9">
    <source>
        <dbReference type="ARBA" id="ARBA00023136"/>
    </source>
</evidence>
<evidence type="ECO:0000256" key="6">
    <source>
        <dbReference type="ARBA" id="ARBA00022833"/>
    </source>
</evidence>
<dbReference type="Proteomes" id="UP001589788">
    <property type="component" value="Unassembled WGS sequence"/>
</dbReference>
<keyword evidence="8 10" id="KW-0482">Metalloprotease</keyword>
<organism evidence="13 14">
    <name type="scientific">Aciditerrimonas ferrireducens</name>
    <dbReference type="NCBI Taxonomy" id="667306"/>
    <lineage>
        <taxon>Bacteria</taxon>
        <taxon>Bacillati</taxon>
        <taxon>Actinomycetota</taxon>
        <taxon>Acidimicrobiia</taxon>
        <taxon>Acidimicrobiales</taxon>
        <taxon>Acidimicrobiaceae</taxon>
        <taxon>Aciditerrimonas</taxon>
    </lineage>
</organism>
<dbReference type="EMBL" id="JBHLYQ010000060">
    <property type="protein sequence ID" value="MFC0081969.1"/>
    <property type="molecule type" value="Genomic_DNA"/>
</dbReference>
<reference evidence="13 14" key="1">
    <citation type="submission" date="2024-09" db="EMBL/GenBank/DDBJ databases">
        <authorList>
            <person name="Sun Q."/>
            <person name="Mori K."/>
        </authorList>
    </citation>
    <scope>NUCLEOTIDE SEQUENCE [LARGE SCALE GENOMIC DNA]</scope>
    <source>
        <strain evidence="13 14">JCM 15389</strain>
    </source>
</reference>
<evidence type="ECO:0000256" key="3">
    <source>
        <dbReference type="ARBA" id="ARBA00022692"/>
    </source>
</evidence>
<accession>A0ABV6C2R2</accession>
<evidence type="ECO:0000259" key="12">
    <source>
        <dbReference type="Pfam" id="PF01435"/>
    </source>
</evidence>
<keyword evidence="9 11" id="KW-0472">Membrane</keyword>
<keyword evidence="5 10" id="KW-0378">Hydrolase</keyword>
<keyword evidence="2 10" id="KW-0645">Protease</keyword>
<name>A0ABV6C2R2_9ACTN</name>
<evidence type="ECO:0000256" key="2">
    <source>
        <dbReference type="ARBA" id="ARBA00022670"/>
    </source>
</evidence>
<dbReference type="PANTHER" id="PTHR43221:SF2">
    <property type="entry name" value="PROTEASE HTPX HOMOLOG"/>
    <property type="match status" value="1"/>
</dbReference>
<keyword evidence="14" id="KW-1185">Reference proteome</keyword>
<keyword evidence="6 10" id="KW-0862">Zinc</keyword>
<sequence length="284" mass="30007">MPAQPPRFLSAPGTGLPGWVPESLERTTLRARWLVGLLVVPAVLAGAVVLGILLVPLGAMVAAPLGVLVAVLVGLWVWKGAPRRLLRAFGATPLVDRDDLGVLRARGTLELLCASLGLVVPALWLTEDPSANAAVVATSPRRAVVVVTRGLLSTFDPVALEAVLAHELCHLRHGDAALRTVAGALVARLAWVGDLGEWLHRILGQGNELRTDLAALAVTRYPPGLGDALRRMAASASSTRLLDRPDGRATRWLWTVLPGPPLEGDALIGQLDAPRVRADALDEL</sequence>
<evidence type="ECO:0000313" key="13">
    <source>
        <dbReference type="EMBL" id="MFC0081969.1"/>
    </source>
</evidence>
<evidence type="ECO:0000256" key="8">
    <source>
        <dbReference type="ARBA" id="ARBA00023049"/>
    </source>
</evidence>